<sequence length="137" mass="15403">MLSKIEGNDILVKMEKGEGILPTLSQVVEKYGLSTGTVVFGIGMIRNLEVGYFNGKEYEKKIYPENLETLSFHGSIAENEPRFHIHASCANRDHNVVGGHLFSGIADPLLEIQIKKLDEIKFRREKNQKSGLMELTL</sequence>
<dbReference type="AlphaFoldDB" id="A0AAX4NH40"/>
<evidence type="ECO:0000313" key="2">
    <source>
        <dbReference type="EMBL" id="WYY00066.1"/>
    </source>
</evidence>
<dbReference type="SUPFAM" id="SSF117856">
    <property type="entry name" value="AF0104/ALDC/Ptd012-like"/>
    <property type="match status" value="1"/>
</dbReference>
<evidence type="ECO:0000313" key="3">
    <source>
        <dbReference type="Proteomes" id="UP001451606"/>
    </source>
</evidence>
<dbReference type="PANTHER" id="PTHR34988:SF1">
    <property type="entry name" value="DNA-BINDING PROTEIN"/>
    <property type="match status" value="1"/>
</dbReference>
<feature type="domain" description="PPC" evidence="1">
    <location>
        <begin position="4"/>
        <end position="137"/>
    </location>
</feature>
<evidence type="ECO:0000259" key="1">
    <source>
        <dbReference type="PROSITE" id="PS51742"/>
    </source>
</evidence>
<dbReference type="EMBL" id="CP133772">
    <property type="protein sequence ID" value="WYY00066.1"/>
    <property type="molecule type" value="Genomic_DNA"/>
</dbReference>
<name>A0AAX4NH40_9ARCH</name>
<dbReference type="GeneID" id="95967349"/>
<protein>
    <submittedName>
        <fullName evidence="2">DUF296 domain-containing protein</fullName>
    </submittedName>
</protein>
<dbReference type="Proteomes" id="UP001451606">
    <property type="component" value="Chromosome"/>
</dbReference>
<proteinExistence type="predicted"/>
<reference evidence="2 3" key="1">
    <citation type="submission" date="2023-09" db="EMBL/GenBank/DDBJ databases">
        <authorList>
            <person name="Golyshina O.V."/>
            <person name="Lunev E.A."/>
            <person name="Bargiela R."/>
            <person name="Gaines M.C."/>
            <person name="Daum B."/>
            <person name="Bale N.J."/>
            <person name="Koenen M."/>
            <person name="Sinninghe Damst J.S."/>
            <person name="Yakimov M."/>
            <person name="Golyshin P.N."/>
        </authorList>
    </citation>
    <scope>NUCLEOTIDE SEQUENCE [LARGE SCALE GENOMIC DNA]</scope>
    <source>
        <strain evidence="2 3">M1</strain>
    </source>
</reference>
<dbReference type="Pfam" id="PF03479">
    <property type="entry name" value="PCC"/>
    <property type="match status" value="1"/>
</dbReference>
<dbReference type="InterPro" id="IPR005175">
    <property type="entry name" value="PPC_dom"/>
</dbReference>
<dbReference type="PROSITE" id="PS51742">
    <property type="entry name" value="PPC"/>
    <property type="match status" value="1"/>
</dbReference>
<dbReference type="Gene3D" id="3.30.1330.80">
    <property type="entry name" value="Hypothetical protein, similar to alpha- acetolactate decarboxylase, domain 2"/>
    <property type="match status" value="1"/>
</dbReference>
<dbReference type="RefSeq" id="WP_393972018.1">
    <property type="nucleotide sequence ID" value="NZ_CP133772.1"/>
</dbReference>
<organism evidence="2 3">
    <name type="scientific">Oxyplasma meridianum</name>
    <dbReference type="NCBI Taxonomy" id="3073602"/>
    <lineage>
        <taxon>Archaea</taxon>
        <taxon>Methanobacteriati</taxon>
        <taxon>Thermoplasmatota</taxon>
        <taxon>Thermoplasmata</taxon>
        <taxon>Thermoplasmatales</taxon>
        <taxon>Thermoplasmataceae</taxon>
        <taxon>Oxyplasma</taxon>
    </lineage>
</organism>
<dbReference type="KEGG" id="omr:OXIME_000619"/>
<accession>A0AAX4NH40</accession>
<keyword evidence="3" id="KW-1185">Reference proteome</keyword>
<gene>
    <name evidence="2" type="ORF">OXIME_000619</name>
</gene>
<dbReference type="PANTHER" id="PTHR34988">
    <property type="entry name" value="PROTEIN, PUTATIVE-RELATED"/>
    <property type="match status" value="1"/>
</dbReference>
<dbReference type="CDD" id="cd11378">
    <property type="entry name" value="DUF296"/>
    <property type="match status" value="1"/>
</dbReference>